<feature type="domain" description="Methyltransferase" evidence="5">
    <location>
        <begin position="359"/>
        <end position="453"/>
    </location>
</feature>
<dbReference type="InterPro" id="IPR050097">
    <property type="entry name" value="Ferredoxin-NADP_redctase_2"/>
</dbReference>
<dbReference type="Gene3D" id="3.50.50.60">
    <property type="entry name" value="FAD/NAD(P)-binding domain"/>
    <property type="match status" value="2"/>
</dbReference>
<dbReference type="Proteomes" id="UP001602013">
    <property type="component" value="Unassembled WGS sequence"/>
</dbReference>
<evidence type="ECO:0000256" key="3">
    <source>
        <dbReference type="ARBA" id="ARBA00048132"/>
    </source>
</evidence>
<keyword evidence="7" id="KW-1185">Reference proteome</keyword>
<organism evidence="6 7">
    <name type="scientific">Microtetraspora malaysiensis</name>
    <dbReference type="NCBI Taxonomy" id="161358"/>
    <lineage>
        <taxon>Bacteria</taxon>
        <taxon>Bacillati</taxon>
        <taxon>Actinomycetota</taxon>
        <taxon>Actinomycetes</taxon>
        <taxon>Streptosporangiales</taxon>
        <taxon>Streptosporangiaceae</taxon>
        <taxon>Microtetraspora</taxon>
    </lineage>
</organism>
<dbReference type="InterPro" id="IPR029063">
    <property type="entry name" value="SAM-dependent_MTases_sf"/>
</dbReference>
<evidence type="ECO:0000256" key="1">
    <source>
        <dbReference type="ARBA" id="ARBA00022630"/>
    </source>
</evidence>
<comment type="caution">
    <text evidence="6">The sequence shown here is derived from an EMBL/GenBank/DDBJ whole genome shotgun (WGS) entry which is preliminary data.</text>
</comment>
<protein>
    <submittedName>
        <fullName evidence="6">FAD-dependent oxidoreductase</fullName>
    </submittedName>
</protein>
<proteinExistence type="predicted"/>
<evidence type="ECO:0000313" key="6">
    <source>
        <dbReference type="EMBL" id="MFF3672074.1"/>
    </source>
</evidence>
<keyword evidence="1" id="KW-0285">Flavoprotein</keyword>
<gene>
    <name evidence="6" type="ORF">ACFYXI_41775</name>
</gene>
<dbReference type="PRINTS" id="PR00368">
    <property type="entry name" value="FADPNR"/>
</dbReference>
<dbReference type="EMBL" id="JBIASD010000066">
    <property type="protein sequence ID" value="MFF3672074.1"/>
    <property type="molecule type" value="Genomic_DNA"/>
</dbReference>
<dbReference type="InterPro" id="IPR041698">
    <property type="entry name" value="Methyltransf_25"/>
</dbReference>
<evidence type="ECO:0000256" key="2">
    <source>
        <dbReference type="ARBA" id="ARBA00023002"/>
    </source>
</evidence>
<sequence>MDETYDVVVVGGGAAGLSGALALARARRSVLVVDEGRPRNAPAGHVHNYLGREGTPPAELAAAGRDEVTRYGGQIVSGRAETAAKAGDGFLVTLDDARHVRARRLLVTTGLVDELPDVPGLAERWGRDVLHCPYCHGWEVRDRRIGVLATGPLAWHQAEMWRQWSPDVLVLLHHAPPPDAERAERLAARGIVVVDGPVAGVDTDGDTLTGVRLASGEVVALDAVVVASRLSARADVLESLGLKTVEVEIGGHVVGTRVPADPTGATAVPGVWVAGNVADVQAQVIASATAGLTAGAAINADLVAEDTRDAVEAYRDQARTMFERDAWEERYRARPALWSGRPNPQLVAEAAELTPGRALDVGCGEGADAIWLAERGWRVTAADISTTALERAAAHAAAGAGIADRITWTHADLRDQPPAEGAYDLVSAQFMHLPGDARRDLYARLAAAVAPGGILLIVGHHPSDLWTTARRGVFPDAMFTGEEIAAELDPTAWQVLAAESRPRPVTDPQGRPITVHDAVLVARRSLGTQAPVA</sequence>
<evidence type="ECO:0000259" key="5">
    <source>
        <dbReference type="Pfam" id="PF13649"/>
    </source>
</evidence>
<dbReference type="CDD" id="cd02440">
    <property type="entry name" value="AdoMet_MTases"/>
    <property type="match status" value="1"/>
</dbReference>
<dbReference type="Pfam" id="PF07992">
    <property type="entry name" value="Pyr_redox_2"/>
    <property type="match status" value="1"/>
</dbReference>
<evidence type="ECO:0000259" key="4">
    <source>
        <dbReference type="Pfam" id="PF07992"/>
    </source>
</evidence>
<dbReference type="InterPro" id="IPR036188">
    <property type="entry name" value="FAD/NAD-bd_sf"/>
</dbReference>
<dbReference type="Gene3D" id="3.40.50.150">
    <property type="entry name" value="Vaccinia Virus protein VP39"/>
    <property type="match status" value="1"/>
</dbReference>
<dbReference type="SUPFAM" id="SSF53335">
    <property type="entry name" value="S-adenosyl-L-methionine-dependent methyltransferases"/>
    <property type="match status" value="1"/>
</dbReference>
<accession>A0ABW6T7H0</accession>
<dbReference type="InterPro" id="IPR023753">
    <property type="entry name" value="FAD/NAD-binding_dom"/>
</dbReference>
<name>A0ABW6T7H0_9ACTN</name>
<keyword evidence="2" id="KW-0560">Oxidoreductase</keyword>
<dbReference type="Pfam" id="PF13649">
    <property type="entry name" value="Methyltransf_25"/>
    <property type="match status" value="1"/>
</dbReference>
<comment type="catalytic activity">
    <reaction evidence="3">
        <text>[thioredoxin]-dithiol + NADP(+) = [thioredoxin]-disulfide + NADPH + H(+)</text>
        <dbReference type="Rhea" id="RHEA:20345"/>
        <dbReference type="Rhea" id="RHEA-COMP:10698"/>
        <dbReference type="Rhea" id="RHEA-COMP:10700"/>
        <dbReference type="ChEBI" id="CHEBI:15378"/>
        <dbReference type="ChEBI" id="CHEBI:29950"/>
        <dbReference type="ChEBI" id="CHEBI:50058"/>
        <dbReference type="ChEBI" id="CHEBI:57783"/>
        <dbReference type="ChEBI" id="CHEBI:58349"/>
        <dbReference type="EC" id="1.8.1.9"/>
    </reaction>
</comment>
<dbReference type="RefSeq" id="WP_387418233.1">
    <property type="nucleotide sequence ID" value="NZ_JBIASD010000066.1"/>
</dbReference>
<reference evidence="6 7" key="1">
    <citation type="submission" date="2024-10" db="EMBL/GenBank/DDBJ databases">
        <title>The Natural Products Discovery Center: Release of the First 8490 Sequenced Strains for Exploring Actinobacteria Biosynthetic Diversity.</title>
        <authorList>
            <person name="Kalkreuter E."/>
            <person name="Kautsar S.A."/>
            <person name="Yang D."/>
            <person name="Bader C.D."/>
            <person name="Teijaro C.N."/>
            <person name="Fluegel L."/>
            <person name="Davis C.M."/>
            <person name="Simpson J.R."/>
            <person name="Lauterbach L."/>
            <person name="Steele A.D."/>
            <person name="Gui C."/>
            <person name="Meng S."/>
            <person name="Li G."/>
            <person name="Viehrig K."/>
            <person name="Ye F."/>
            <person name="Su P."/>
            <person name="Kiefer A.F."/>
            <person name="Nichols A."/>
            <person name="Cepeda A.J."/>
            <person name="Yan W."/>
            <person name="Fan B."/>
            <person name="Jiang Y."/>
            <person name="Adhikari A."/>
            <person name="Zheng C.-J."/>
            <person name="Schuster L."/>
            <person name="Cowan T.M."/>
            <person name="Smanski M.J."/>
            <person name="Chevrette M.G."/>
            <person name="De Carvalho L.P.S."/>
            <person name="Shen B."/>
        </authorList>
    </citation>
    <scope>NUCLEOTIDE SEQUENCE [LARGE SCALE GENOMIC DNA]</scope>
    <source>
        <strain evidence="6 7">NPDC002173</strain>
    </source>
</reference>
<dbReference type="SUPFAM" id="SSF51905">
    <property type="entry name" value="FAD/NAD(P)-binding domain"/>
    <property type="match status" value="1"/>
</dbReference>
<dbReference type="PRINTS" id="PR00469">
    <property type="entry name" value="PNDRDTASEII"/>
</dbReference>
<dbReference type="PANTHER" id="PTHR48105">
    <property type="entry name" value="THIOREDOXIN REDUCTASE 1-RELATED-RELATED"/>
    <property type="match status" value="1"/>
</dbReference>
<feature type="domain" description="FAD/NAD(P)-binding" evidence="4">
    <location>
        <begin position="5"/>
        <end position="289"/>
    </location>
</feature>
<evidence type="ECO:0000313" key="7">
    <source>
        <dbReference type="Proteomes" id="UP001602013"/>
    </source>
</evidence>